<evidence type="ECO:0000256" key="3">
    <source>
        <dbReference type="ARBA" id="ARBA00022676"/>
    </source>
</evidence>
<organism evidence="10 11">
    <name type="scientific">Erythroxylum novogranatense</name>
    <dbReference type="NCBI Taxonomy" id="1862640"/>
    <lineage>
        <taxon>Eukaryota</taxon>
        <taxon>Viridiplantae</taxon>
        <taxon>Streptophyta</taxon>
        <taxon>Embryophyta</taxon>
        <taxon>Tracheophyta</taxon>
        <taxon>Spermatophyta</taxon>
        <taxon>Magnoliopsida</taxon>
        <taxon>eudicotyledons</taxon>
        <taxon>Gunneridae</taxon>
        <taxon>Pentapetalae</taxon>
        <taxon>rosids</taxon>
        <taxon>fabids</taxon>
        <taxon>Malpighiales</taxon>
        <taxon>Erythroxylaceae</taxon>
        <taxon>Erythroxylum</taxon>
    </lineage>
</organism>
<evidence type="ECO:0000256" key="1">
    <source>
        <dbReference type="ARBA" id="ARBA00004167"/>
    </source>
</evidence>
<evidence type="ECO:0000256" key="7">
    <source>
        <dbReference type="ARBA" id="ARBA00023136"/>
    </source>
</evidence>
<name>A0AAV8TZR8_9ROSI</name>
<evidence type="ECO:0000256" key="2">
    <source>
        <dbReference type="ARBA" id="ARBA00007647"/>
    </source>
</evidence>
<reference evidence="10 11" key="1">
    <citation type="submission" date="2021-09" db="EMBL/GenBank/DDBJ databases">
        <title>Genomic insights and catalytic innovation underlie evolution of tropane alkaloids biosynthesis.</title>
        <authorList>
            <person name="Wang Y.-J."/>
            <person name="Tian T."/>
            <person name="Huang J.-P."/>
            <person name="Huang S.-X."/>
        </authorList>
    </citation>
    <scope>NUCLEOTIDE SEQUENCE [LARGE SCALE GENOMIC DNA]</scope>
    <source>
        <strain evidence="10">KIB-2018</strain>
        <tissue evidence="10">Leaf</tissue>
    </source>
</reference>
<dbReference type="AlphaFoldDB" id="A0AAV8TZR8"/>
<sequence length="591" mass="67260">MKSPSTYSVLHGGAGSGTQLSPIINLLPETMRRSASMTTLTAFISVFIFVSFCLYSTRGPIYVSDLFNPLVRHGGSLVHAIQDELPDRYPNDSVPEYSYVDSVSILFPDWEVLVIVTDATPVTTNENFICWYPNGETSPARFAAVLPSTNQSKFKCEFPKRNRRSRPYLSPEIRRSSHRGSSPASAAETNKELMKWNFLAYESFSTEDDVVLFVKGVNNRQGVNRSPQDFKCLFRHVNGSTAVGTEVTSSAQELFRCRHPDLTAFRHDGAQDDETVPFKVKVSLEIPQESAVVPTVAYYTPWRRMLNQERKSQMCAATMIYNAAKFLREWVMYHSTIGVDRFILYDNDSDDGLSAAVEELIKEGYNVETVTWVWPKTQEAGFSHAALYANHSCTWMMYVDVDEFVFSPSWASSSNPSDHMLMTLIPEESTVGQVSIRCNEFGPSNQRSHPQQGVTQGYTCRRKSANRHKSIVLIDAIEDSLLNAIHHFRLKRGYRSKQLSLQTGVVNHYKYQAWSEFKVKFRRRVSTYVVDWMRSLNPMSKDRTPGLGFDPVEPDGWENRFCEVRDDQLKVMTQKWFGNQTGSGHGMAWQR</sequence>
<keyword evidence="4 8" id="KW-0808">Transferase</keyword>
<dbReference type="Proteomes" id="UP001159364">
    <property type="component" value="Linkage Group LG02"/>
</dbReference>
<feature type="transmembrane region" description="Helical" evidence="8">
    <location>
        <begin position="37"/>
        <end position="57"/>
    </location>
</feature>
<keyword evidence="3 8" id="KW-0328">Glycosyltransferase</keyword>
<comment type="caution">
    <text evidence="10">The sequence shown here is derived from an EMBL/GenBank/DDBJ whole genome shotgun (WGS) entry which is preliminary data.</text>
</comment>
<dbReference type="Pfam" id="PF01697">
    <property type="entry name" value="Glyco_transf_92"/>
    <property type="match status" value="1"/>
</dbReference>
<dbReference type="GO" id="GO:0016020">
    <property type="term" value="C:membrane"/>
    <property type="evidence" value="ECO:0007669"/>
    <property type="project" value="UniProtKB-SubCell"/>
</dbReference>
<keyword evidence="5 8" id="KW-0812">Transmembrane</keyword>
<dbReference type="GO" id="GO:0016757">
    <property type="term" value="F:glycosyltransferase activity"/>
    <property type="evidence" value="ECO:0007669"/>
    <property type="project" value="UniProtKB-UniRule"/>
</dbReference>
<dbReference type="EMBL" id="JAIWQS010000002">
    <property type="protein sequence ID" value="KAJ8772537.1"/>
    <property type="molecule type" value="Genomic_DNA"/>
</dbReference>
<gene>
    <name evidence="10" type="ORF">K2173_027714</name>
</gene>
<comment type="similarity">
    <text evidence="2 8">Belongs to the glycosyltransferase 92 family.</text>
</comment>
<feature type="region of interest" description="Disordered" evidence="9">
    <location>
        <begin position="160"/>
        <end position="186"/>
    </location>
</feature>
<evidence type="ECO:0000256" key="8">
    <source>
        <dbReference type="RuleBase" id="RU366017"/>
    </source>
</evidence>
<evidence type="ECO:0000256" key="4">
    <source>
        <dbReference type="ARBA" id="ARBA00022679"/>
    </source>
</evidence>
<accession>A0AAV8TZR8</accession>
<evidence type="ECO:0000313" key="11">
    <source>
        <dbReference type="Proteomes" id="UP001159364"/>
    </source>
</evidence>
<evidence type="ECO:0000256" key="6">
    <source>
        <dbReference type="ARBA" id="ARBA00022989"/>
    </source>
</evidence>
<dbReference type="PANTHER" id="PTHR21461">
    <property type="entry name" value="GLYCOSYLTRANSFERASE FAMILY 92 PROTEIN"/>
    <property type="match status" value="1"/>
</dbReference>
<dbReference type="InterPro" id="IPR008166">
    <property type="entry name" value="Glyco_transf_92"/>
</dbReference>
<evidence type="ECO:0000313" key="10">
    <source>
        <dbReference type="EMBL" id="KAJ8772537.1"/>
    </source>
</evidence>
<keyword evidence="6 8" id="KW-1133">Transmembrane helix</keyword>
<dbReference type="GO" id="GO:0005737">
    <property type="term" value="C:cytoplasm"/>
    <property type="evidence" value="ECO:0007669"/>
    <property type="project" value="TreeGrafter"/>
</dbReference>
<evidence type="ECO:0000256" key="9">
    <source>
        <dbReference type="SAM" id="MobiDB-lite"/>
    </source>
</evidence>
<dbReference type="PANTHER" id="PTHR21461:SF69">
    <property type="entry name" value="GLYCOSYLTRANSFERASE FAMILY 92 PROTEIN"/>
    <property type="match status" value="1"/>
</dbReference>
<proteinExistence type="inferred from homology"/>
<comment type="subcellular location">
    <subcellularLocation>
        <location evidence="1">Membrane</location>
        <topology evidence="1">Single-pass membrane protein</topology>
    </subcellularLocation>
</comment>
<protein>
    <recommendedName>
        <fullName evidence="8">Glycosyltransferase family 92 protein</fullName>
        <ecNumber evidence="8">2.4.1.-</ecNumber>
    </recommendedName>
</protein>
<keyword evidence="7 8" id="KW-0472">Membrane</keyword>
<keyword evidence="11" id="KW-1185">Reference proteome</keyword>
<evidence type="ECO:0000256" key="5">
    <source>
        <dbReference type="ARBA" id="ARBA00022692"/>
    </source>
</evidence>
<dbReference type="EC" id="2.4.1.-" evidence="8"/>